<protein>
    <submittedName>
        <fullName evidence="2">Uncharacterized protein</fullName>
    </submittedName>
</protein>
<accession>A0A0P7YKP0</accession>
<evidence type="ECO:0000313" key="2">
    <source>
        <dbReference type="EMBL" id="KPQ30119.1"/>
    </source>
</evidence>
<dbReference type="PATRIC" id="fig|1305731.5.peg.2562"/>
<comment type="caution">
    <text evidence="2">The sequence shown here is derived from an EMBL/GenBank/DDBJ whole genome shotgun (WGS) entry which is preliminary data.</text>
</comment>
<evidence type="ECO:0000313" key="3">
    <source>
        <dbReference type="Proteomes" id="UP000050416"/>
    </source>
</evidence>
<sequence>MIRSSLTLSALLLTAPCALAVPFEFTGTAKDDKGNMLYQESHRVEGSCAEGVFQPTSHQVDYRKSPRADSFADKKLSYDNAAVRPTVEFNQTEHKELLNIRYPEPNSLEIQWQTPGRKTENFSVSFDDRLVVDAGFDQFVRANWDKVTNGDSIEFRFLAPTRGEHYGFVLEPASSDQVNADVVVQIRPTSLVLRFLVDPIVLGYNREGALTDYLGLTNIRKNSDENYTAHIRYDVSSYPDCELTP</sequence>
<dbReference type="EMBL" id="LJZQ01000003">
    <property type="protein sequence ID" value="KPQ30119.1"/>
    <property type="molecule type" value="Genomic_DNA"/>
</dbReference>
<feature type="chain" id="PRO_5006146435" evidence="1">
    <location>
        <begin position="21"/>
        <end position="245"/>
    </location>
</feature>
<dbReference type="Proteomes" id="UP000050416">
    <property type="component" value="Unassembled WGS sequence"/>
</dbReference>
<dbReference type="AlphaFoldDB" id="A0A0P7YKP0"/>
<evidence type="ECO:0000256" key="1">
    <source>
        <dbReference type="SAM" id="SignalP"/>
    </source>
</evidence>
<proteinExistence type="predicted"/>
<keyword evidence="1" id="KW-0732">Signal</keyword>
<dbReference type="STRING" id="1305731.GCA_000934705_01246"/>
<organism evidence="2 3">
    <name type="scientific">Marinobacter excellens HL-55</name>
    <dbReference type="NCBI Taxonomy" id="1305731"/>
    <lineage>
        <taxon>Bacteria</taxon>
        <taxon>Pseudomonadati</taxon>
        <taxon>Pseudomonadota</taxon>
        <taxon>Gammaproteobacteria</taxon>
        <taxon>Pseudomonadales</taxon>
        <taxon>Marinobacteraceae</taxon>
        <taxon>Marinobacter</taxon>
    </lineage>
</organism>
<dbReference type="OrthoDB" id="1491713at2"/>
<gene>
    <name evidence="2" type="ORF">HLUCCX14_03275</name>
</gene>
<name>A0A0P7YKP0_9GAMM</name>
<feature type="signal peptide" evidence="1">
    <location>
        <begin position="1"/>
        <end position="20"/>
    </location>
</feature>
<reference evidence="2 3" key="1">
    <citation type="submission" date="2015-09" db="EMBL/GenBank/DDBJ databases">
        <title>Identification and resolution of microdiversity through metagenomic sequencing of parallel consortia.</title>
        <authorList>
            <person name="Nelson W.C."/>
            <person name="Romine M.F."/>
            <person name="Lindemann S.R."/>
        </authorList>
    </citation>
    <scope>NUCLEOTIDE SEQUENCE [LARGE SCALE GENOMIC DNA]</scope>
    <source>
        <strain evidence="2">HL-55</strain>
    </source>
</reference>